<keyword evidence="2" id="KW-1185">Reference proteome</keyword>
<dbReference type="EMBL" id="BMQA01000173">
    <property type="protein sequence ID" value="GGJ73243.1"/>
    <property type="molecule type" value="Genomic_DNA"/>
</dbReference>
<reference evidence="1" key="1">
    <citation type="journal article" date="2014" name="Int. J. Syst. Evol. Microbiol.">
        <title>Complete genome sequence of Corynebacterium casei LMG S-19264T (=DSM 44701T), isolated from a smear-ripened cheese.</title>
        <authorList>
            <consortium name="US DOE Joint Genome Institute (JGI-PGF)"/>
            <person name="Walter F."/>
            <person name="Albersmeier A."/>
            <person name="Kalinowski J."/>
            <person name="Ruckert C."/>
        </authorList>
    </citation>
    <scope>NUCLEOTIDE SEQUENCE</scope>
    <source>
        <strain evidence="1">JCM 3086</strain>
    </source>
</reference>
<gene>
    <name evidence="1" type="ORF">GCM10010121_099750</name>
</gene>
<evidence type="ECO:0000313" key="1">
    <source>
        <dbReference type="EMBL" id="GGJ73243.1"/>
    </source>
</evidence>
<protein>
    <submittedName>
        <fullName evidence="1">Uncharacterized protein</fullName>
    </submittedName>
</protein>
<organism evidence="1 2">
    <name type="scientific">Streptomyces brasiliensis</name>
    <dbReference type="NCBI Taxonomy" id="1954"/>
    <lineage>
        <taxon>Bacteria</taxon>
        <taxon>Bacillati</taxon>
        <taxon>Actinomycetota</taxon>
        <taxon>Actinomycetes</taxon>
        <taxon>Kitasatosporales</taxon>
        <taxon>Streptomycetaceae</taxon>
        <taxon>Streptomyces</taxon>
    </lineage>
</organism>
<sequence>MGRELPHEGEVVHPGDAEHGGVNAVAFQAAVAKDLTRKWLYEGRVDCPGCRAGV</sequence>
<name>A0A917PEF0_9ACTN</name>
<proteinExistence type="predicted"/>
<dbReference type="Proteomes" id="UP000657574">
    <property type="component" value="Unassembled WGS sequence"/>
</dbReference>
<evidence type="ECO:0000313" key="2">
    <source>
        <dbReference type="Proteomes" id="UP000657574"/>
    </source>
</evidence>
<dbReference type="AlphaFoldDB" id="A0A917PEF0"/>
<accession>A0A917PEF0</accession>
<comment type="caution">
    <text evidence="1">The sequence shown here is derived from an EMBL/GenBank/DDBJ whole genome shotgun (WGS) entry which is preliminary data.</text>
</comment>
<reference evidence="1" key="2">
    <citation type="submission" date="2020-09" db="EMBL/GenBank/DDBJ databases">
        <authorList>
            <person name="Sun Q."/>
            <person name="Ohkuma M."/>
        </authorList>
    </citation>
    <scope>NUCLEOTIDE SEQUENCE</scope>
    <source>
        <strain evidence="1">JCM 3086</strain>
    </source>
</reference>